<comment type="caution">
    <text evidence="1">The sequence shown here is derived from an EMBL/GenBank/DDBJ whole genome shotgun (WGS) entry which is preliminary data.</text>
</comment>
<dbReference type="PANTHER" id="PTHR33332">
    <property type="entry name" value="REVERSE TRANSCRIPTASE DOMAIN-CONTAINING PROTEIN"/>
    <property type="match status" value="1"/>
</dbReference>
<reference evidence="1 2" key="1">
    <citation type="submission" date="2018-07" db="EMBL/GenBank/DDBJ databases">
        <title>A high quality draft genome assembly of the barn swallow (H. rustica rustica).</title>
        <authorList>
            <person name="Formenti G."/>
            <person name="Chiara M."/>
            <person name="Poveda L."/>
            <person name="Francoijs K.-J."/>
            <person name="Bonisoli-Alquati A."/>
            <person name="Canova L."/>
            <person name="Gianfranceschi L."/>
            <person name="Horner D.S."/>
            <person name="Saino N."/>
        </authorList>
    </citation>
    <scope>NUCLEOTIDE SEQUENCE [LARGE SCALE GENOMIC DNA]</scope>
    <source>
        <strain evidence="1">Chelidonia</strain>
        <tissue evidence="1">Blood</tissue>
    </source>
</reference>
<dbReference type="EMBL" id="QRBI01000104">
    <property type="protein sequence ID" value="RMC14898.1"/>
    <property type="molecule type" value="Genomic_DNA"/>
</dbReference>
<evidence type="ECO:0008006" key="3">
    <source>
        <dbReference type="Google" id="ProtNLM"/>
    </source>
</evidence>
<accession>A0A3M0KNR8</accession>
<sequence length="209" mass="23416">MVTKDKEKGEITSLLQSSIVKTAFSQGTQLPELEDRDSEHNEAPIIQGQLVSDLLQHSDTPVHIARWDPSKSTGGSWWEELTKPLSTVYLQSWLNGEVSVDWKAVNVTPTYKKGRKEDLGSYRLVSLTSVPVKVTELITLVANTWHIQDNQGIRPRQHGFVVKGVKSNWQLPTSGVLQSLVLRPVPFNIFIYDLGEGIKGTFSPFANEY</sequence>
<organism evidence="1 2">
    <name type="scientific">Hirundo rustica rustica</name>
    <dbReference type="NCBI Taxonomy" id="333673"/>
    <lineage>
        <taxon>Eukaryota</taxon>
        <taxon>Metazoa</taxon>
        <taxon>Chordata</taxon>
        <taxon>Craniata</taxon>
        <taxon>Vertebrata</taxon>
        <taxon>Euteleostomi</taxon>
        <taxon>Archelosauria</taxon>
        <taxon>Archosauria</taxon>
        <taxon>Dinosauria</taxon>
        <taxon>Saurischia</taxon>
        <taxon>Theropoda</taxon>
        <taxon>Coelurosauria</taxon>
        <taxon>Aves</taxon>
        <taxon>Neognathae</taxon>
        <taxon>Neoaves</taxon>
        <taxon>Telluraves</taxon>
        <taxon>Australaves</taxon>
        <taxon>Passeriformes</taxon>
        <taxon>Sylvioidea</taxon>
        <taxon>Hirundinidae</taxon>
        <taxon>Hirundo</taxon>
    </lineage>
</organism>
<protein>
    <recommendedName>
        <fullName evidence="3">Reverse transcriptase domain-containing protein</fullName>
    </recommendedName>
</protein>
<gene>
    <name evidence="1" type="ORF">DUI87_07075</name>
</gene>
<proteinExistence type="predicted"/>
<name>A0A3M0KNR8_HIRRU</name>
<dbReference type="AlphaFoldDB" id="A0A3M0KNR8"/>
<dbReference type="Proteomes" id="UP000269221">
    <property type="component" value="Unassembled WGS sequence"/>
</dbReference>
<evidence type="ECO:0000313" key="1">
    <source>
        <dbReference type="EMBL" id="RMC14898.1"/>
    </source>
</evidence>
<dbReference type="STRING" id="333673.A0A3M0KNR8"/>
<evidence type="ECO:0000313" key="2">
    <source>
        <dbReference type="Proteomes" id="UP000269221"/>
    </source>
</evidence>
<keyword evidence="2" id="KW-1185">Reference proteome</keyword>
<dbReference type="OrthoDB" id="416454at2759"/>